<dbReference type="CDD" id="cd07521">
    <property type="entry name" value="HAD_FCP1-like"/>
    <property type="match status" value="1"/>
</dbReference>
<sequence>MRTSNIIVQEEPKQNAFVSFYNTLKSLIKCECFKSLIPISYNQKPIQIPKQSLQHMGRKTLVIDLDETLVHSSFNYISDPDFILKIKVLNANYTIYVRIRPGAEEFLIKMAEFYEIFIFTASICEYANPVIDRIDQKGVCALRLFRPNCSILNGVFVKDLSKLQRSINNLIIIDNTQTSFSLQPKNAIHIKNYFDDPSDTELLDLIPFLQLISTFDDVRPVGEYWKQFIRSEKIRYTRNGEQYIYDRNKNESYDEMDAINQTIDQVKDNQTLLGKQPSLKLQTNFAIDYDEVNDITENDEEIQFRNEQGINSPNLNKQHFNEMDQSDQNL</sequence>
<accession>A0A8S1NK70</accession>
<dbReference type="OrthoDB" id="277011at2759"/>
<feature type="domain" description="FCP1 homology" evidence="2">
    <location>
        <begin position="54"/>
        <end position="212"/>
    </location>
</feature>
<dbReference type="EMBL" id="CAJJDN010000054">
    <property type="protein sequence ID" value="CAD8089405.1"/>
    <property type="molecule type" value="Genomic_DNA"/>
</dbReference>
<dbReference type="SMART" id="SM00577">
    <property type="entry name" value="CPDc"/>
    <property type="match status" value="1"/>
</dbReference>
<dbReference type="NCBIfam" id="TIGR02251">
    <property type="entry name" value="HIF-SF_euk"/>
    <property type="match status" value="1"/>
</dbReference>
<dbReference type="Pfam" id="PF03031">
    <property type="entry name" value="NIF"/>
    <property type="match status" value="1"/>
</dbReference>
<evidence type="ECO:0000313" key="4">
    <source>
        <dbReference type="Proteomes" id="UP000692954"/>
    </source>
</evidence>
<keyword evidence="4" id="KW-1185">Reference proteome</keyword>
<protein>
    <recommendedName>
        <fullName evidence="2">FCP1 homology domain-containing protein</fullName>
    </recommendedName>
</protein>
<comment type="caution">
    <text evidence="3">The sequence shown here is derived from an EMBL/GenBank/DDBJ whole genome shotgun (WGS) entry which is preliminary data.</text>
</comment>
<feature type="compositionally biased region" description="Polar residues" evidence="1">
    <location>
        <begin position="307"/>
        <end position="318"/>
    </location>
</feature>
<dbReference type="PROSITE" id="PS50969">
    <property type="entry name" value="FCP1"/>
    <property type="match status" value="1"/>
</dbReference>
<organism evidence="3 4">
    <name type="scientific">Paramecium sonneborni</name>
    <dbReference type="NCBI Taxonomy" id="65129"/>
    <lineage>
        <taxon>Eukaryota</taxon>
        <taxon>Sar</taxon>
        <taxon>Alveolata</taxon>
        <taxon>Ciliophora</taxon>
        <taxon>Intramacronucleata</taxon>
        <taxon>Oligohymenophorea</taxon>
        <taxon>Peniculida</taxon>
        <taxon>Parameciidae</taxon>
        <taxon>Paramecium</taxon>
    </lineage>
</organism>
<dbReference type="PANTHER" id="PTHR12210">
    <property type="entry name" value="DULLARD PROTEIN PHOSPHATASE"/>
    <property type="match status" value="1"/>
</dbReference>
<dbReference type="InterPro" id="IPR004274">
    <property type="entry name" value="FCP1_dom"/>
</dbReference>
<dbReference type="FunFam" id="3.40.50.1000:FF:000093">
    <property type="entry name" value="NLI interacting factor-like phosphatase family protein"/>
    <property type="match status" value="1"/>
</dbReference>
<evidence type="ECO:0000256" key="1">
    <source>
        <dbReference type="SAM" id="MobiDB-lite"/>
    </source>
</evidence>
<evidence type="ECO:0000313" key="3">
    <source>
        <dbReference type="EMBL" id="CAD8089405.1"/>
    </source>
</evidence>
<reference evidence="3" key="1">
    <citation type="submission" date="2021-01" db="EMBL/GenBank/DDBJ databases">
        <authorList>
            <consortium name="Genoscope - CEA"/>
            <person name="William W."/>
        </authorList>
    </citation>
    <scope>NUCLEOTIDE SEQUENCE</scope>
</reference>
<dbReference type="GO" id="GO:0016791">
    <property type="term" value="F:phosphatase activity"/>
    <property type="evidence" value="ECO:0007669"/>
    <property type="project" value="InterPro"/>
</dbReference>
<dbReference type="AlphaFoldDB" id="A0A8S1NK70"/>
<gene>
    <name evidence="3" type="ORF">PSON_ATCC_30995.1.T0540098</name>
</gene>
<feature type="region of interest" description="Disordered" evidence="1">
    <location>
        <begin position="307"/>
        <end position="330"/>
    </location>
</feature>
<dbReference type="InterPro" id="IPR050365">
    <property type="entry name" value="TIM50"/>
</dbReference>
<dbReference type="Proteomes" id="UP000692954">
    <property type="component" value="Unassembled WGS sequence"/>
</dbReference>
<evidence type="ECO:0000259" key="2">
    <source>
        <dbReference type="PROSITE" id="PS50969"/>
    </source>
</evidence>
<dbReference type="InterPro" id="IPR011948">
    <property type="entry name" value="Dullard_phosphatase"/>
</dbReference>
<name>A0A8S1NK70_9CILI</name>
<proteinExistence type="predicted"/>